<dbReference type="InterPro" id="IPR043504">
    <property type="entry name" value="Peptidase_S1_PA_chymotrypsin"/>
</dbReference>
<dbReference type="GO" id="GO:0006508">
    <property type="term" value="P:proteolysis"/>
    <property type="evidence" value="ECO:0007669"/>
    <property type="project" value="InterPro"/>
</dbReference>
<feature type="chain" id="PRO_5008708268" description="Streptogrisin C" evidence="1">
    <location>
        <begin position="25"/>
        <end position="400"/>
    </location>
</feature>
<dbReference type="InterPro" id="IPR033116">
    <property type="entry name" value="TRYPSIN_SER"/>
</dbReference>
<dbReference type="EMBL" id="LT607410">
    <property type="protein sequence ID" value="SCF09582.1"/>
    <property type="molecule type" value="Genomic_DNA"/>
</dbReference>
<dbReference type="PROSITE" id="PS00135">
    <property type="entry name" value="TRYPSIN_SER"/>
    <property type="match status" value="1"/>
</dbReference>
<evidence type="ECO:0000256" key="1">
    <source>
        <dbReference type="SAM" id="SignalP"/>
    </source>
</evidence>
<sequence>MRRTLFALAAAIVATGAIGTPAVADGKPVTPSAQPAEAVPGGFSTWRELFSVQERLNSAADEIMAARGDGFAGVVAAPEDRKLTVYWKGQVPGSVRDLAKRLAVPVRFKPARFHQREMVAEAQRLAADPRAVSVSAKVDGSGLAVTVTGKAPVAGKQDVLRTARLPLSLSTASRPTLLNRQNDFAPYWGGARYYAGGGCSTGFGVYWNDARQILSAGHCGSNGQVAYDGGGPTNTMGPIINDNNPRDTLMIRVAAAGRIYTGPYNAATSIGVGGAASDYVGNYVCTGGASSGEHCSIRVSVVNQFINVGYVIGPVTQANHVTAGACAAAPGDSGGPVYSYRSDGRVDARGTISAGVTGTAVCPGVVANGSSNVWYAPLLRPVGDAQIGSLTYHGASLIQG</sequence>
<dbReference type="CDD" id="cd21112">
    <property type="entry name" value="alphaLP-like"/>
    <property type="match status" value="1"/>
</dbReference>
<evidence type="ECO:0000313" key="2">
    <source>
        <dbReference type="EMBL" id="SCF09582.1"/>
    </source>
</evidence>
<reference evidence="2 3" key="1">
    <citation type="submission" date="2016-06" db="EMBL/GenBank/DDBJ databases">
        <authorList>
            <person name="Kjaerup R.B."/>
            <person name="Dalgaard T.S."/>
            <person name="Juul-Madsen H.R."/>
        </authorList>
    </citation>
    <scope>NUCLEOTIDE SEQUENCE [LARGE SCALE GENOMIC DNA]</scope>
    <source>
        <strain evidence="2 3">DSM 43821</strain>
    </source>
</reference>
<feature type="signal peptide" evidence="1">
    <location>
        <begin position="1"/>
        <end position="24"/>
    </location>
</feature>
<gene>
    <name evidence="2" type="ORF">GA0074696_2700</name>
</gene>
<dbReference type="PROSITE" id="PS00134">
    <property type="entry name" value="TRYPSIN_HIS"/>
    <property type="match status" value="1"/>
</dbReference>
<dbReference type="GO" id="GO:0004252">
    <property type="term" value="F:serine-type endopeptidase activity"/>
    <property type="evidence" value="ECO:0007669"/>
    <property type="project" value="InterPro"/>
</dbReference>
<organism evidence="2 3">
    <name type="scientific">Micromonospora purpureochromogenes</name>
    <dbReference type="NCBI Taxonomy" id="47872"/>
    <lineage>
        <taxon>Bacteria</taxon>
        <taxon>Bacillati</taxon>
        <taxon>Actinomycetota</taxon>
        <taxon>Actinomycetes</taxon>
        <taxon>Micromonosporales</taxon>
        <taxon>Micromonosporaceae</taxon>
        <taxon>Micromonospora</taxon>
    </lineage>
</organism>
<name>A0A1C4XMM4_9ACTN</name>
<dbReference type="InterPro" id="IPR018114">
    <property type="entry name" value="TRYPSIN_HIS"/>
</dbReference>
<dbReference type="Gene3D" id="2.40.10.10">
    <property type="entry name" value="Trypsin-like serine proteases"/>
    <property type="match status" value="2"/>
</dbReference>
<dbReference type="RefSeq" id="WP_157745885.1">
    <property type="nucleotide sequence ID" value="NZ_LT607410.1"/>
</dbReference>
<dbReference type="Proteomes" id="UP000198228">
    <property type="component" value="Chromosome I"/>
</dbReference>
<keyword evidence="1" id="KW-0732">Signal</keyword>
<evidence type="ECO:0008006" key="4">
    <source>
        <dbReference type="Google" id="ProtNLM"/>
    </source>
</evidence>
<dbReference type="InterPro" id="IPR009003">
    <property type="entry name" value="Peptidase_S1_PA"/>
</dbReference>
<proteinExistence type="predicted"/>
<dbReference type="AlphaFoldDB" id="A0A1C4XMM4"/>
<protein>
    <recommendedName>
        <fullName evidence="4">Streptogrisin C</fullName>
    </recommendedName>
</protein>
<accession>A0A1C4XMM4</accession>
<evidence type="ECO:0000313" key="3">
    <source>
        <dbReference type="Proteomes" id="UP000198228"/>
    </source>
</evidence>
<dbReference type="SUPFAM" id="SSF50494">
    <property type="entry name" value="Trypsin-like serine proteases"/>
    <property type="match status" value="1"/>
</dbReference>